<protein>
    <recommendedName>
        <fullName evidence="3">F-box domain-containing protein</fullName>
    </recommendedName>
</protein>
<organism evidence="1 2">
    <name type="scientific">Tribonema minus</name>
    <dbReference type="NCBI Taxonomy" id="303371"/>
    <lineage>
        <taxon>Eukaryota</taxon>
        <taxon>Sar</taxon>
        <taxon>Stramenopiles</taxon>
        <taxon>Ochrophyta</taxon>
        <taxon>PX clade</taxon>
        <taxon>Xanthophyceae</taxon>
        <taxon>Tribonematales</taxon>
        <taxon>Tribonemataceae</taxon>
        <taxon>Tribonema</taxon>
    </lineage>
</organism>
<sequence>MNATMNKSLAVEAAPAFGASFARTAGERQTRGLSSARPYADAAMRAPPLSVEPVLSLIMEMLGEGEGIYVACVCKEWRAAYAALRREEGEGDYVMTSYRSAVASLPRLQLACANGLNITREEKSIHSWPFCRAVVTCGNKAVLAFAREQGMLWSACA</sequence>
<evidence type="ECO:0008006" key="3">
    <source>
        <dbReference type="Google" id="ProtNLM"/>
    </source>
</evidence>
<evidence type="ECO:0000313" key="2">
    <source>
        <dbReference type="Proteomes" id="UP000664859"/>
    </source>
</evidence>
<name>A0A835YRJ2_9STRA</name>
<reference evidence="1" key="1">
    <citation type="submission" date="2021-02" db="EMBL/GenBank/DDBJ databases">
        <title>First Annotated Genome of the Yellow-green Alga Tribonema minus.</title>
        <authorList>
            <person name="Mahan K.M."/>
        </authorList>
    </citation>
    <scope>NUCLEOTIDE SEQUENCE</scope>
    <source>
        <strain evidence="1">UTEX B ZZ1240</strain>
    </source>
</reference>
<evidence type="ECO:0000313" key="1">
    <source>
        <dbReference type="EMBL" id="KAG5175849.1"/>
    </source>
</evidence>
<proteinExistence type="predicted"/>
<gene>
    <name evidence="1" type="ORF">JKP88DRAFT_228616</name>
</gene>
<comment type="caution">
    <text evidence="1">The sequence shown here is derived from an EMBL/GenBank/DDBJ whole genome shotgun (WGS) entry which is preliminary data.</text>
</comment>
<accession>A0A835YRJ2</accession>
<dbReference type="EMBL" id="JAFCMP010000545">
    <property type="protein sequence ID" value="KAG5175849.1"/>
    <property type="molecule type" value="Genomic_DNA"/>
</dbReference>
<dbReference type="AlphaFoldDB" id="A0A835YRJ2"/>
<keyword evidence="2" id="KW-1185">Reference proteome</keyword>
<dbReference type="Proteomes" id="UP000664859">
    <property type="component" value="Unassembled WGS sequence"/>
</dbReference>